<gene>
    <name evidence="1" type="ORF">FZC84_19220</name>
</gene>
<evidence type="ECO:0000313" key="1">
    <source>
        <dbReference type="EMBL" id="TYR97509.1"/>
    </source>
</evidence>
<dbReference type="RefSeq" id="WP_148954893.1">
    <property type="nucleotide sequence ID" value="NZ_VTEG01000020.1"/>
</dbReference>
<accession>A0A5D4M6I2</accession>
<dbReference type="AlphaFoldDB" id="A0A5D4M6I2"/>
<protein>
    <submittedName>
        <fullName evidence="1">Uncharacterized protein</fullName>
    </submittedName>
</protein>
<reference evidence="1 2" key="1">
    <citation type="submission" date="2019-08" db="EMBL/GenBank/DDBJ databases">
        <title>Bacillus genomes from the desert of Cuatro Cienegas, Coahuila.</title>
        <authorList>
            <person name="Olmedo-Alvarez G."/>
        </authorList>
    </citation>
    <scope>NUCLEOTIDE SEQUENCE [LARGE SCALE GENOMIC DNA]</scope>
    <source>
        <strain evidence="1 2">CH128b_4D</strain>
    </source>
</reference>
<dbReference type="EMBL" id="VTEG01000020">
    <property type="protein sequence ID" value="TYR97509.1"/>
    <property type="molecule type" value="Genomic_DNA"/>
</dbReference>
<name>A0A5D4M6I2_9BACI</name>
<comment type="caution">
    <text evidence="1">The sequence shown here is derived from an EMBL/GenBank/DDBJ whole genome shotgun (WGS) entry which is preliminary data.</text>
</comment>
<sequence>MTHKNNKLIYPLILSLIVILSGCNDNEKSVYLSLTGESKTWKLTGYEMEISPESFKAGNGTLIMKDAEEYNSDSIYFEAHAIINGKDFKVHTGSEAGTGIDIAENSTGSIEGGEYVNEAGRPITFNEVSNIYVVVEWRNMDKGESIKENIPLYTNSSKEDSF</sequence>
<dbReference type="Proteomes" id="UP000325182">
    <property type="component" value="Unassembled WGS sequence"/>
</dbReference>
<dbReference type="PROSITE" id="PS51257">
    <property type="entry name" value="PROKAR_LIPOPROTEIN"/>
    <property type="match status" value="1"/>
</dbReference>
<evidence type="ECO:0000313" key="2">
    <source>
        <dbReference type="Proteomes" id="UP000325182"/>
    </source>
</evidence>
<proteinExistence type="predicted"/>
<organism evidence="1 2">
    <name type="scientific">Rossellomorea vietnamensis</name>
    <dbReference type="NCBI Taxonomy" id="218284"/>
    <lineage>
        <taxon>Bacteria</taxon>
        <taxon>Bacillati</taxon>
        <taxon>Bacillota</taxon>
        <taxon>Bacilli</taxon>
        <taxon>Bacillales</taxon>
        <taxon>Bacillaceae</taxon>
        <taxon>Rossellomorea</taxon>
    </lineage>
</organism>